<evidence type="ECO:0000313" key="11">
    <source>
        <dbReference type="Proteomes" id="UP001597419"/>
    </source>
</evidence>
<evidence type="ECO:0000256" key="2">
    <source>
        <dbReference type="ARBA" id="ARBA00005874"/>
    </source>
</evidence>
<keyword evidence="10" id="KW-0378">Hydrolase</keyword>
<feature type="region of interest" description="Disordered" evidence="9">
    <location>
        <begin position="38"/>
        <end position="59"/>
    </location>
</feature>
<dbReference type="Proteomes" id="UP001597419">
    <property type="component" value="Unassembled WGS sequence"/>
</dbReference>
<sequence>MTSSPRENTGPDRISGLSRRGLLLGGAATLLAAGCSSGSTPVVGPPASSAPAGPAPLTSPVTVERVRSKARGKDVDLVLVTPEGVPATGLPVCLALHGRGASARTFLELGLPEALNRLVKEGARPFAVAAVDGDNYWVNLGGGDDPQRMLSEELPEWIARHGLRPVSAALGISMGGFGALRYARDHHDLAAVAVCSAALFLSWPDARSRKVFADQRQWEDNEPLLHTDDLAGARTGVWCGSSDPFVTAGRRLIKAVQPAGGKISPGTHGDGYWREIMPDVLRFVGERMT</sequence>
<comment type="caution">
    <text evidence="10">The sequence shown here is derived from an EMBL/GenBank/DDBJ whole genome shotgun (WGS) entry which is preliminary data.</text>
</comment>
<dbReference type="InterPro" id="IPR006311">
    <property type="entry name" value="TAT_signal"/>
</dbReference>
<reference evidence="11" key="1">
    <citation type="journal article" date="2019" name="Int. J. Syst. Evol. Microbiol.">
        <title>The Global Catalogue of Microorganisms (GCM) 10K type strain sequencing project: providing services to taxonomists for standard genome sequencing and annotation.</title>
        <authorList>
            <consortium name="The Broad Institute Genomics Platform"/>
            <consortium name="The Broad Institute Genome Sequencing Center for Infectious Disease"/>
            <person name="Wu L."/>
            <person name="Ma J."/>
        </authorList>
    </citation>
    <scope>NUCLEOTIDE SEQUENCE [LARGE SCALE GENOMIC DNA]</scope>
    <source>
        <strain evidence="11">CGMCC 4.7643</strain>
    </source>
</reference>
<dbReference type="PROSITE" id="PS51318">
    <property type="entry name" value="TAT"/>
    <property type="match status" value="1"/>
</dbReference>
<dbReference type="EC" id="2.3.1.20" evidence="4"/>
<dbReference type="InterPro" id="IPR050583">
    <property type="entry name" value="Mycobacterial_A85_antigen"/>
</dbReference>
<evidence type="ECO:0000256" key="7">
    <source>
        <dbReference type="ARBA" id="ARBA00032572"/>
    </source>
</evidence>
<comment type="similarity">
    <text evidence="2">Belongs to the mycobacterial A85 antigen family.</text>
</comment>
<keyword evidence="11" id="KW-1185">Reference proteome</keyword>
<dbReference type="PANTHER" id="PTHR48098">
    <property type="entry name" value="ENTEROCHELIN ESTERASE-RELATED"/>
    <property type="match status" value="1"/>
</dbReference>
<dbReference type="PANTHER" id="PTHR48098:SF1">
    <property type="entry name" value="DIACYLGLYCEROL ACYLTRANSFERASE_MYCOLYLTRANSFERASE AG85A"/>
    <property type="match status" value="1"/>
</dbReference>
<evidence type="ECO:0000256" key="5">
    <source>
        <dbReference type="ARBA" id="ARBA00022679"/>
    </source>
</evidence>
<keyword evidence="6" id="KW-0012">Acyltransferase</keyword>
<dbReference type="Pfam" id="PF00756">
    <property type="entry name" value="Esterase"/>
    <property type="match status" value="1"/>
</dbReference>
<dbReference type="GO" id="GO:0016787">
    <property type="term" value="F:hydrolase activity"/>
    <property type="evidence" value="ECO:0007669"/>
    <property type="project" value="UniProtKB-KW"/>
</dbReference>
<protein>
    <recommendedName>
        <fullName evidence="7">Acyl-CoA:diacylglycerol acyltransferase</fullName>
        <ecNumber evidence="3">2.3.1.122</ecNumber>
        <ecNumber evidence="4">2.3.1.20</ecNumber>
    </recommendedName>
</protein>
<keyword evidence="5" id="KW-0808">Transferase</keyword>
<evidence type="ECO:0000313" key="10">
    <source>
        <dbReference type="EMBL" id="MFD2465639.1"/>
    </source>
</evidence>
<evidence type="ECO:0000256" key="3">
    <source>
        <dbReference type="ARBA" id="ARBA00012820"/>
    </source>
</evidence>
<accession>A0ABW5GYI8</accession>
<evidence type="ECO:0000256" key="6">
    <source>
        <dbReference type="ARBA" id="ARBA00023315"/>
    </source>
</evidence>
<evidence type="ECO:0000256" key="9">
    <source>
        <dbReference type="SAM" id="MobiDB-lite"/>
    </source>
</evidence>
<comment type="catalytic activity">
    <reaction evidence="1">
        <text>2 alpha,alpha'-trehalose 6-mycolate = alpha,alpha'-trehalose 6,6'-bismycolate + alpha,alpha-trehalose</text>
        <dbReference type="Rhea" id="RHEA:23472"/>
        <dbReference type="ChEBI" id="CHEBI:16551"/>
        <dbReference type="ChEBI" id="CHEBI:18195"/>
        <dbReference type="ChEBI" id="CHEBI:18234"/>
        <dbReference type="EC" id="2.3.1.122"/>
    </reaction>
</comment>
<dbReference type="InterPro" id="IPR000801">
    <property type="entry name" value="Esterase-like"/>
</dbReference>
<gene>
    <name evidence="10" type="ORF">ACFSYJ_44020</name>
</gene>
<evidence type="ECO:0000256" key="8">
    <source>
        <dbReference type="ARBA" id="ARBA00048109"/>
    </source>
</evidence>
<name>A0ABW5GYI8_9PSEU</name>
<dbReference type="EC" id="2.3.1.122" evidence="3"/>
<dbReference type="Gene3D" id="3.40.50.1820">
    <property type="entry name" value="alpha/beta hydrolase"/>
    <property type="match status" value="1"/>
</dbReference>
<dbReference type="EMBL" id="JBHUKU010000035">
    <property type="protein sequence ID" value="MFD2465639.1"/>
    <property type="molecule type" value="Genomic_DNA"/>
</dbReference>
<dbReference type="RefSeq" id="WP_345408691.1">
    <property type="nucleotide sequence ID" value="NZ_BAABHG010000030.1"/>
</dbReference>
<dbReference type="InterPro" id="IPR029058">
    <property type="entry name" value="AB_hydrolase_fold"/>
</dbReference>
<dbReference type="SUPFAM" id="SSF53474">
    <property type="entry name" value="alpha/beta-Hydrolases"/>
    <property type="match status" value="1"/>
</dbReference>
<comment type="catalytic activity">
    <reaction evidence="8">
        <text>an acyl-CoA + a 1,2-diacyl-sn-glycerol = a triacyl-sn-glycerol + CoA</text>
        <dbReference type="Rhea" id="RHEA:10868"/>
        <dbReference type="ChEBI" id="CHEBI:17815"/>
        <dbReference type="ChEBI" id="CHEBI:57287"/>
        <dbReference type="ChEBI" id="CHEBI:58342"/>
        <dbReference type="ChEBI" id="CHEBI:64615"/>
        <dbReference type="EC" id="2.3.1.20"/>
    </reaction>
</comment>
<dbReference type="PROSITE" id="PS51257">
    <property type="entry name" value="PROKAR_LIPOPROTEIN"/>
    <property type="match status" value="1"/>
</dbReference>
<evidence type="ECO:0000256" key="1">
    <source>
        <dbReference type="ARBA" id="ARBA00000697"/>
    </source>
</evidence>
<evidence type="ECO:0000256" key="4">
    <source>
        <dbReference type="ARBA" id="ARBA00013244"/>
    </source>
</evidence>
<proteinExistence type="inferred from homology"/>
<organism evidence="10 11">
    <name type="scientific">Amycolatopsis samaneae</name>
    <dbReference type="NCBI Taxonomy" id="664691"/>
    <lineage>
        <taxon>Bacteria</taxon>
        <taxon>Bacillati</taxon>
        <taxon>Actinomycetota</taxon>
        <taxon>Actinomycetes</taxon>
        <taxon>Pseudonocardiales</taxon>
        <taxon>Pseudonocardiaceae</taxon>
        <taxon>Amycolatopsis</taxon>
    </lineage>
</organism>